<dbReference type="CDD" id="cd18809">
    <property type="entry name" value="SF1_C_RecD"/>
    <property type="match status" value="1"/>
</dbReference>
<comment type="catalytic activity">
    <reaction evidence="1">
        <text>ATP + H2O = ADP + phosphate + H(+)</text>
        <dbReference type="Rhea" id="RHEA:13065"/>
        <dbReference type="ChEBI" id="CHEBI:15377"/>
        <dbReference type="ChEBI" id="CHEBI:15378"/>
        <dbReference type="ChEBI" id="CHEBI:30616"/>
        <dbReference type="ChEBI" id="CHEBI:43474"/>
        <dbReference type="ChEBI" id="CHEBI:456216"/>
        <dbReference type="EC" id="5.6.2.3"/>
    </reaction>
</comment>
<keyword evidence="1" id="KW-0378">Hydrolase</keyword>
<keyword evidence="1" id="KW-0347">Helicase</keyword>
<keyword evidence="5" id="KW-1185">Reference proteome</keyword>
<proteinExistence type="inferred from homology"/>
<keyword evidence="1" id="KW-0233">DNA recombination</keyword>
<keyword evidence="1" id="KW-0547">Nucleotide-binding</keyword>
<dbReference type="GO" id="GO:0005524">
    <property type="term" value="F:ATP binding"/>
    <property type="evidence" value="ECO:0007669"/>
    <property type="project" value="UniProtKB-KW"/>
</dbReference>
<feature type="domain" description="DNA helicase Pif1-like 2B" evidence="3">
    <location>
        <begin position="356"/>
        <end position="398"/>
    </location>
</feature>
<dbReference type="SUPFAM" id="SSF52540">
    <property type="entry name" value="P-loop containing nucleoside triphosphate hydrolases"/>
    <property type="match status" value="2"/>
</dbReference>
<dbReference type="Pfam" id="PF05970">
    <property type="entry name" value="PIF1"/>
    <property type="match status" value="1"/>
</dbReference>
<comment type="cofactor">
    <cofactor evidence="1">
        <name>Mg(2+)</name>
        <dbReference type="ChEBI" id="CHEBI:18420"/>
    </cofactor>
</comment>
<dbReference type="Proteomes" id="UP001418222">
    <property type="component" value="Unassembled WGS sequence"/>
</dbReference>
<evidence type="ECO:0000259" key="3">
    <source>
        <dbReference type="Pfam" id="PF21530"/>
    </source>
</evidence>
<dbReference type="GO" id="GO:0006281">
    <property type="term" value="P:DNA repair"/>
    <property type="evidence" value="ECO:0007669"/>
    <property type="project" value="UniProtKB-KW"/>
</dbReference>
<organism evidence="4 5">
    <name type="scientific">Platanthera zijinensis</name>
    <dbReference type="NCBI Taxonomy" id="2320716"/>
    <lineage>
        <taxon>Eukaryota</taxon>
        <taxon>Viridiplantae</taxon>
        <taxon>Streptophyta</taxon>
        <taxon>Embryophyta</taxon>
        <taxon>Tracheophyta</taxon>
        <taxon>Spermatophyta</taxon>
        <taxon>Magnoliopsida</taxon>
        <taxon>Liliopsida</taxon>
        <taxon>Asparagales</taxon>
        <taxon>Orchidaceae</taxon>
        <taxon>Orchidoideae</taxon>
        <taxon>Orchideae</taxon>
        <taxon>Orchidinae</taxon>
        <taxon>Platanthera</taxon>
    </lineage>
</organism>
<keyword evidence="1" id="KW-0227">DNA damage</keyword>
<dbReference type="GO" id="GO:0043139">
    <property type="term" value="F:5'-3' DNA helicase activity"/>
    <property type="evidence" value="ECO:0007669"/>
    <property type="project" value="UniProtKB-EC"/>
</dbReference>
<comment type="similarity">
    <text evidence="1">Belongs to the helicase family.</text>
</comment>
<dbReference type="EC" id="5.6.2.3" evidence="1"/>
<dbReference type="PANTHER" id="PTHR10492:SF94">
    <property type="entry name" value="ATP-DEPENDENT DNA HELICASE"/>
    <property type="match status" value="1"/>
</dbReference>
<comment type="caution">
    <text evidence="4">The sequence shown here is derived from an EMBL/GenBank/DDBJ whole genome shotgun (WGS) entry which is preliminary data.</text>
</comment>
<evidence type="ECO:0000313" key="4">
    <source>
        <dbReference type="EMBL" id="KAK8938689.1"/>
    </source>
</evidence>
<dbReference type="EMBL" id="JBBWWQ010000009">
    <property type="protein sequence ID" value="KAK8938689.1"/>
    <property type="molecule type" value="Genomic_DNA"/>
</dbReference>
<name>A0AAP0BHH7_9ASPA</name>
<feature type="domain" description="DNA helicase Pif1-like DEAD-box helicase" evidence="2">
    <location>
        <begin position="60"/>
        <end position="264"/>
    </location>
</feature>
<protein>
    <recommendedName>
        <fullName evidence="1">ATP-dependent DNA helicase</fullName>
        <ecNumber evidence="1">5.6.2.3</ecNumber>
    </recommendedName>
</protein>
<dbReference type="GO" id="GO:0000723">
    <property type="term" value="P:telomere maintenance"/>
    <property type="evidence" value="ECO:0007669"/>
    <property type="project" value="InterPro"/>
</dbReference>
<dbReference type="FunFam" id="3.40.50.300:FF:002884">
    <property type="entry name" value="ATP-dependent DNA helicase"/>
    <property type="match status" value="1"/>
</dbReference>
<dbReference type="GO" id="GO:0006310">
    <property type="term" value="P:DNA recombination"/>
    <property type="evidence" value="ECO:0007669"/>
    <property type="project" value="UniProtKB-KW"/>
</dbReference>
<sequence>MNRLLTDIDSTLQQHSRSITDFDIPRMSENFRYHNNISSLIDDELSIPVSDTALASVSLLNPAQYYAFQTIIESIRQRKGGIYFIDGPGGSGKTFLYKSILAHLRHAGHIVLATASSGIAATLLPGGTTAHLRFKIPIPVEAGSFCKFAKMSEIHKLIQHCSAILWDEAPMSHRHVFEAVDRSLQDMLNTSEPFGGKVVIMGGDFRQVPPVLVNGTKFQIINASIVASPLWSTVQLLSLTENMRAFGDRDFSEYLLRIGNGDEYTYDHDLVQIPTSMIIPWEGEHSITVLINTVFPDIKSSATISEYWEDRALLTTLNDDVSLLNEKCLHLLCGEEMTYYSFDSVDDDRFNLYPQEFLNSISAGTLPPHKLCLKKGTPIMLLRNLNPRIGLCNGSRLLCRHFSRNVIEAEILTGEHKGKSVFLPRIPLKNAGDCNMPFELTRKQFPVRLSFAITINKAQGQTIKHVGLYLPSPVFTHGQLYVALSRGVRAANTKVLVKDGSLPSRSGTYTTNVVFKELLSKVIVQVHFFLLKFNLVP</sequence>
<keyword evidence="1" id="KW-0067">ATP-binding</keyword>
<gene>
    <name evidence="4" type="ORF">KSP39_PZI011162</name>
</gene>
<dbReference type="InterPro" id="IPR010285">
    <property type="entry name" value="DNA_helicase_pif1-like_DEAD"/>
</dbReference>
<dbReference type="Pfam" id="PF21530">
    <property type="entry name" value="Pif1_2B_dom"/>
    <property type="match status" value="1"/>
</dbReference>
<reference evidence="4 5" key="1">
    <citation type="journal article" date="2022" name="Nat. Plants">
        <title>Genomes of leafy and leafless Platanthera orchids illuminate the evolution of mycoheterotrophy.</title>
        <authorList>
            <person name="Li M.H."/>
            <person name="Liu K.W."/>
            <person name="Li Z."/>
            <person name="Lu H.C."/>
            <person name="Ye Q.L."/>
            <person name="Zhang D."/>
            <person name="Wang J.Y."/>
            <person name="Li Y.F."/>
            <person name="Zhong Z.M."/>
            <person name="Liu X."/>
            <person name="Yu X."/>
            <person name="Liu D.K."/>
            <person name="Tu X.D."/>
            <person name="Liu B."/>
            <person name="Hao Y."/>
            <person name="Liao X.Y."/>
            <person name="Jiang Y.T."/>
            <person name="Sun W.H."/>
            <person name="Chen J."/>
            <person name="Chen Y.Q."/>
            <person name="Ai Y."/>
            <person name="Zhai J.W."/>
            <person name="Wu S.S."/>
            <person name="Zhou Z."/>
            <person name="Hsiao Y.Y."/>
            <person name="Wu W.L."/>
            <person name="Chen Y.Y."/>
            <person name="Lin Y.F."/>
            <person name="Hsu J.L."/>
            <person name="Li C.Y."/>
            <person name="Wang Z.W."/>
            <person name="Zhao X."/>
            <person name="Zhong W.Y."/>
            <person name="Ma X.K."/>
            <person name="Ma L."/>
            <person name="Huang J."/>
            <person name="Chen G.Z."/>
            <person name="Huang M.Z."/>
            <person name="Huang L."/>
            <person name="Peng D.H."/>
            <person name="Luo Y.B."/>
            <person name="Zou S.Q."/>
            <person name="Chen S.P."/>
            <person name="Lan S."/>
            <person name="Tsai W.C."/>
            <person name="Van de Peer Y."/>
            <person name="Liu Z.J."/>
        </authorList>
    </citation>
    <scope>NUCLEOTIDE SEQUENCE [LARGE SCALE GENOMIC DNA]</scope>
    <source>
        <strain evidence="4">Lor287</strain>
    </source>
</reference>
<dbReference type="InterPro" id="IPR027417">
    <property type="entry name" value="P-loop_NTPase"/>
</dbReference>
<evidence type="ECO:0000313" key="5">
    <source>
        <dbReference type="Proteomes" id="UP001418222"/>
    </source>
</evidence>
<dbReference type="GO" id="GO:0016787">
    <property type="term" value="F:hydrolase activity"/>
    <property type="evidence" value="ECO:0007669"/>
    <property type="project" value="UniProtKB-KW"/>
</dbReference>
<keyword evidence="1" id="KW-0234">DNA repair</keyword>
<dbReference type="PANTHER" id="PTHR10492">
    <property type="match status" value="1"/>
</dbReference>
<evidence type="ECO:0000256" key="1">
    <source>
        <dbReference type="RuleBase" id="RU363044"/>
    </source>
</evidence>
<dbReference type="InterPro" id="IPR049163">
    <property type="entry name" value="Pif1-like_2B_dom"/>
</dbReference>
<accession>A0AAP0BHH7</accession>
<evidence type="ECO:0000259" key="2">
    <source>
        <dbReference type="Pfam" id="PF05970"/>
    </source>
</evidence>
<dbReference type="AlphaFoldDB" id="A0AAP0BHH7"/>
<dbReference type="Gene3D" id="3.40.50.300">
    <property type="entry name" value="P-loop containing nucleotide triphosphate hydrolases"/>
    <property type="match status" value="1"/>
</dbReference>